<protein>
    <submittedName>
        <fullName evidence="3">Uncharacterized protein</fullName>
    </submittedName>
</protein>
<evidence type="ECO:0000313" key="4">
    <source>
        <dbReference type="Proteomes" id="UP000008782"/>
    </source>
</evidence>
<evidence type="ECO:0000256" key="1">
    <source>
        <dbReference type="ARBA" id="ARBA00004685"/>
    </source>
</evidence>
<gene>
    <name evidence="3" type="ORF">GLRG_08609</name>
</gene>
<evidence type="ECO:0000313" key="3">
    <source>
        <dbReference type="EMBL" id="EFQ33680.1"/>
    </source>
</evidence>
<dbReference type="Pfam" id="PF11807">
    <property type="entry name" value="UstYa"/>
    <property type="match status" value="1"/>
</dbReference>
<dbReference type="PANTHER" id="PTHR33365">
    <property type="entry name" value="YALI0B05434P"/>
    <property type="match status" value="1"/>
</dbReference>
<organism evidence="4">
    <name type="scientific">Colletotrichum graminicola (strain M1.001 / M2 / FGSC 10212)</name>
    <name type="common">Maize anthracnose fungus</name>
    <name type="synonym">Glomerella graminicola</name>
    <dbReference type="NCBI Taxonomy" id="645133"/>
    <lineage>
        <taxon>Eukaryota</taxon>
        <taxon>Fungi</taxon>
        <taxon>Dikarya</taxon>
        <taxon>Ascomycota</taxon>
        <taxon>Pezizomycotina</taxon>
        <taxon>Sordariomycetes</taxon>
        <taxon>Hypocreomycetidae</taxon>
        <taxon>Glomerellales</taxon>
        <taxon>Glomerellaceae</taxon>
        <taxon>Colletotrichum</taxon>
        <taxon>Colletotrichum graminicola species complex</taxon>
    </lineage>
</organism>
<comment type="similarity">
    <text evidence="2">Belongs to the ustYa family.</text>
</comment>
<dbReference type="Proteomes" id="UP000008782">
    <property type="component" value="Unassembled WGS sequence"/>
</dbReference>
<dbReference type="AlphaFoldDB" id="E3QS42"/>
<dbReference type="GO" id="GO:0043386">
    <property type="term" value="P:mycotoxin biosynthetic process"/>
    <property type="evidence" value="ECO:0007669"/>
    <property type="project" value="InterPro"/>
</dbReference>
<dbReference type="PANTHER" id="PTHR33365:SF4">
    <property type="entry name" value="CYCLOCHLOROTINE BIOSYNTHESIS PROTEIN O"/>
    <property type="match status" value="1"/>
</dbReference>
<dbReference type="InterPro" id="IPR021765">
    <property type="entry name" value="UstYa-like"/>
</dbReference>
<dbReference type="HOGENOM" id="CLU_2291505_0_0_1"/>
<dbReference type="RefSeq" id="XP_008097700.1">
    <property type="nucleotide sequence ID" value="XM_008099509.1"/>
</dbReference>
<dbReference type="EMBL" id="GG697372">
    <property type="protein sequence ID" value="EFQ33680.1"/>
    <property type="molecule type" value="Genomic_DNA"/>
</dbReference>
<name>E3QS42_COLGM</name>
<dbReference type="STRING" id="645133.E3QS42"/>
<keyword evidence="4" id="KW-1185">Reference proteome</keyword>
<accession>E3QS42</accession>
<dbReference type="OrthoDB" id="3687641at2759"/>
<comment type="pathway">
    <text evidence="1">Mycotoxin biosynthesis.</text>
</comment>
<proteinExistence type="inferred from homology"/>
<reference evidence="4" key="1">
    <citation type="journal article" date="2012" name="Nat. Genet.">
        <title>Lifestyle transitions in plant pathogenic Colletotrichum fungi deciphered by genome and transcriptome analyses.</title>
        <authorList>
            <person name="O'Connell R.J."/>
            <person name="Thon M.R."/>
            <person name="Hacquard S."/>
            <person name="Amyotte S.G."/>
            <person name="Kleemann J."/>
            <person name="Torres M.F."/>
            <person name="Damm U."/>
            <person name="Buiate E.A."/>
            <person name="Epstein L."/>
            <person name="Alkan N."/>
            <person name="Altmueller J."/>
            <person name="Alvarado-Balderrama L."/>
            <person name="Bauser C.A."/>
            <person name="Becker C."/>
            <person name="Birren B.W."/>
            <person name="Chen Z."/>
            <person name="Choi J."/>
            <person name="Crouch J.A."/>
            <person name="Duvick J.P."/>
            <person name="Farman M.A."/>
            <person name="Gan P."/>
            <person name="Heiman D."/>
            <person name="Henrissat B."/>
            <person name="Howard R.J."/>
            <person name="Kabbage M."/>
            <person name="Koch C."/>
            <person name="Kracher B."/>
            <person name="Kubo Y."/>
            <person name="Law A.D."/>
            <person name="Lebrun M.-H."/>
            <person name="Lee Y.-H."/>
            <person name="Miyara I."/>
            <person name="Moore N."/>
            <person name="Neumann U."/>
            <person name="Nordstroem K."/>
            <person name="Panaccione D.G."/>
            <person name="Panstruga R."/>
            <person name="Place M."/>
            <person name="Proctor R.H."/>
            <person name="Prusky D."/>
            <person name="Rech G."/>
            <person name="Reinhardt R."/>
            <person name="Rollins J.A."/>
            <person name="Rounsley S."/>
            <person name="Schardl C.L."/>
            <person name="Schwartz D.C."/>
            <person name="Shenoy N."/>
            <person name="Shirasu K."/>
            <person name="Sikhakolli U.R."/>
            <person name="Stueber K."/>
            <person name="Sukno S.A."/>
            <person name="Sweigard J.A."/>
            <person name="Takano Y."/>
            <person name="Takahara H."/>
            <person name="Trail F."/>
            <person name="van der Does H.C."/>
            <person name="Voll L.M."/>
            <person name="Will I."/>
            <person name="Young S."/>
            <person name="Zeng Q."/>
            <person name="Zhang J."/>
            <person name="Zhou S."/>
            <person name="Dickman M.B."/>
            <person name="Schulze-Lefert P."/>
            <person name="Ver Loren van Themaat E."/>
            <person name="Ma L.-J."/>
            <person name="Vaillancourt L.J."/>
        </authorList>
    </citation>
    <scope>NUCLEOTIDE SEQUENCE [LARGE SCALE GENOMIC DNA]</scope>
    <source>
        <strain evidence="4">M1.001 / M2 / FGSC 10212</strain>
    </source>
</reference>
<dbReference type="GeneID" id="24413974"/>
<evidence type="ECO:0000256" key="2">
    <source>
        <dbReference type="ARBA" id="ARBA00035112"/>
    </source>
</evidence>
<sequence length="101" mass="11989">MRHIGRENIVVAAPDGSSYLGTLNVYHGIHCFKLIKQLRYLYYYLSDLNKYDYENLLHNENRINFLRQSAMCHGNIGLITFEWHEKSRIPVTNAMTHQYVR</sequence>
<dbReference type="VEuPathDB" id="FungiDB:GLRG_08609"/>